<dbReference type="EMBL" id="DWWL01000057">
    <property type="protein sequence ID" value="HJC48181.1"/>
    <property type="molecule type" value="Genomic_DNA"/>
</dbReference>
<evidence type="ECO:0000256" key="5">
    <source>
        <dbReference type="ARBA" id="ARBA00023136"/>
    </source>
</evidence>
<protein>
    <submittedName>
        <fullName evidence="8">DNA internalization-related competence protein ComEC/Rec2</fullName>
    </submittedName>
</protein>
<feature type="transmembrane region" description="Helical" evidence="6">
    <location>
        <begin position="460"/>
        <end position="477"/>
    </location>
</feature>
<dbReference type="InterPro" id="IPR001279">
    <property type="entry name" value="Metallo-B-lactamas"/>
</dbReference>
<evidence type="ECO:0000313" key="9">
    <source>
        <dbReference type="Proteomes" id="UP000823883"/>
    </source>
</evidence>
<dbReference type="InterPro" id="IPR025405">
    <property type="entry name" value="DUF4131"/>
</dbReference>
<feature type="domain" description="Metallo-beta-lactamase" evidence="7">
    <location>
        <begin position="491"/>
        <end position="672"/>
    </location>
</feature>
<evidence type="ECO:0000259" key="7">
    <source>
        <dbReference type="SMART" id="SM00849"/>
    </source>
</evidence>
<dbReference type="SMART" id="SM00849">
    <property type="entry name" value="Lactamase_B"/>
    <property type="match status" value="1"/>
</dbReference>
<comment type="subcellular location">
    <subcellularLocation>
        <location evidence="1">Cell membrane</location>
        <topology evidence="1">Multi-pass membrane protein</topology>
    </subcellularLocation>
</comment>
<keyword evidence="2" id="KW-1003">Cell membrane</keyword>
<evidence type="ECO:0000256" key="1">
    <source>
        <dbReference type="ARBA" id="ARBA00004651"/>
    </source>
</evidence>
<dbReference type="GO" id="GO:0005886">
    <property type="term" value="C:plasma membrane"/>
    <property type="evidence" value="ECO:0007669"/>
    <property type="project" value="UniProtKB-SubCell"/>
</dbReference>
<dbReference type="InterPro" id="IPR036866">
    <property type="entry name" value="RibonucZ/Hydroxyglut_hydro"/>
</dbReference>
<dbReference type="NCBIfam" id="TIGR00360">
    <property type="entry name" value="ComEC_N-term"/>
    <property type="match status" value="1"/>
</dbReference>
<dbReference type="CDD" id="cd07731">
    <property type="entry name" value="ComA-like_MBL-fold"/>
    <property type="match status" value="1"/>
</dbReference>
<dbReference type="Pfam" id="PF00753">
    <property type="entry name" value="Lactamase_B"/>
    <property type="match status" value="1"/>
</dbReference>
<dbReference type="PANTHER" id="PTHR30619:SF7">
    <property type="entry name" value="BETA-LACTAMASE DOMAIN PROTEIN"/>
    <property type="match status" value="1"/>
</dbReference>
<dbReference type="Pfam" id="PF03772">
    <property type="entry name" value="Competence"/>
    <property type="match status" value="1"/>
</dbReference>
<dbReference type="PANTHER" id="PTHR30619">
    <property type="entry name" value="DNA INTERNALIZATION/COMPETENCE PROTEIN COMEC/REC2"/>
    <property type="match status" value="1"/>
</dbReference>
<dbReference type="InterPro" id="IPR004477">
    <property type="entry name" value="ComEC_N"/>
</dbReference>
<reference evidence="8" key="2">
    <citation type="submission" date="2021-04" db="EMBL/GenBank/DDBJ databases">
        <authorList>
            <person name="Gilroy R."/>
        </authorList>
    </citation>
    <scope>NUCLEOTIDE SEQUENCE</scope>
    <source>
        <strain evidence="8">CHK183-5548</strain>
    </source>
</reference>
<keyword evidence="4 6" id="KW-1133">Transmembrane helix</keyword>
<evidence type="ECO:0000256" key="6">
    <source>
        <dbReference type="SAM" id="Phobius"/>
    </source>
</evidence>
<evidence type="ECO:0000256" key="4">
    <source>
        <dbReference type="ARBA" id="ARBA00022989"/>
    </source>
</evidence>
<dbReference type="InterPro" id="IPR035681">
    <property type="entry name" value="ComA-like_MBL"/>
</dbReference>
<name>A0A9D2T7G8_9FIRM</name>
<dbReference type="InterPro" id="IPR004797">
    <property type="entry name" value="Competence_ComEC/Rec2"/>
</dbReference>
<evidence type="ECO:0000256" key="3">
    <source>
        <dbReference type="ARBA" id="ARBA00022692"/>
    </source>
</evidence>
<dbReference type="GO" id="GO:0030420">
    <property type="term" value="P:establishment of competence for transformation"/>
    <property type="evidence" value="ECO:0007669"/>
    <property type="project" value="InterPro"/>
</dbReference>
<feature type="transmembrane region" description="Helical" evidence="6">
    <location>
        <begin position="269"/>
        <end position="286"/>
    </location>
</feature>
<evidence type="ECO:0000256" key="2">
    <source>
        <dbReference type="ARBA" id="ARBA00022475"/>
    </source>
</evidence>
<dbReference type="InterPro" id="IPR052159">
    <property type="entry name" value="Competence_DNA_uptake"/>
</dbReference>
<organism evidence="8 9">
    <name type="scientific">Candidatus Lachnoclostridium pullistercoris</name>
    <dbReference type="NCBI Taxonomy" id="2838632"/>
    <lineage>
        <taxon>Bacteria</taxon>
        <taxon>Bacillati</taxon>
        <taxon>Bacillota</taxon>
        <taxon>Clostridia</taxon>
        <taxon>Lachnospirales</taxon>
        <taxon>Lachnospiraceae</taxon>
    </lineage>
</organism>
<feature type="transmembrane region" description="Helical" evidence="6">
    <location>
        <begin position="342"/>
        <end position="363"/>
    </location>
</feature>
<dbReference type="Pfam" id="PF13567">
    <property type="entry name" value="DUF4131"/>
    <property type="match status" value="1"/>
</dbReference>
<dbReference type="SUPFAM" id="SSF56281">
    <property type="entry name" value="Metallo-hydrolase/oxidoreductase"/>
    <property type="match status" value="1"/>
</dbReference>
<keyword evidence="3 6" id="KW-0812">Transmembrane</keyword>
<feature type="transmembrane region" description="Helical" evidence="6">
    <location>
        <begin position="216"/>
        <end position="233"/>
    </location>
</feature>
<dbReference type="Proteomes" id="UP000823883">
    <property type="component" value="Unassembled WGS sequence"/>
</dbReference>
<keyword evidence="5 6" id="KW-0472">Membrane</keyword>
<gene>
    <name evidence="8" type="ORF">IAA04_09035</name>
</gene>
<feature type="transmembrane region" description="Helical" evidence="6">
    <location>
        <begin position="245"/>
        <end position="262"/>
    </location>
</feature>
<comment type="caution">
    <text evidence="8">The sequence shown here is derived from an EMBL/GenBank/DDBJ whole genome shotgun (WGS) entry which is preliminary data.</text>
</comment>
<proteinExistence type="predicted"/>
<accession>A0A9D2T7G8</accession>
<sequence>MAALLAGCLLGAVCLECRKSRGLWTGLLLFFLLLGCLRYRAAEAEAGRMRAMGLDQEEACSVAGTVKSLEEKTNGWGGELISCVLEEPAGQGKKASLGAVTVYFDEKPELKAGDRILASGPLNVYDAASNPGEFDYRGYYDSKGMFFRMTAESWERLSGGDPVRRFLGEIRERGAAVLDQCSGRHSGIFKAMLLGLKGDIPDEVYSLYQESGISHLLAISGLHVSMLGMGFYGLLRKLRLGKKTAAAFSGTVMILYGIMTGFSPSTQRAVIMFLASVTAGCGGRVYDLPSALSLAALVILWREPGAVSQGGVQLSFLAVGGIGVLGRRLEQAKVWEGRAGRLLLSGLAVQLATYPAVLYHFFVYPPYSIFLNLLVIPLMTYAMVSGLLCLAVGGVFPAAGRFCAGSGCMILDCYEALCRLWGRFPGSSLVIGRPELWQIALYGAVLAAFAWTAEKMRRKKTGLALVTAVLFALLFPLPERGLRVTYLDVGQGDGIVAEAGGFRMLFDGGSSDEKNLGEQVLVPFLHSRGIRTLDYAAVSHCDSDHISGLKELLESGTVRIRTLILPESAGAADEAREGLAALAEKRGTRVAVMREGDSIQAGKLKLTCLYPYKGKEPAADRNDQSLILRLDYGEAGFLFTGDAGEASEEEMLSRPSVRPLLEDVTVLKVAHHGSAGSSCQEFLEASAPAWGVISCGKDNSYGHPAPETVERLKTAGVRLFVTAENGAVTARTDGKKTAVTPFLRGE</sequence>
<feature type="transmembrane region" description="Helical" evidence="6">
    <location>
        <begin position="24"/>
        <end position="41"/>
    </location>
</feature>
<dbReference type="NCBIfam" id="TIGR00361">
    <property type="entry name" value="ComEC_Rec2"/>
    <property type="match status" value="1"/>
</dbReference>
<feature type="transmembrane region" description="Helical" evidence="6">
    <location>
        <begin position="369"/>
        <end position="390"/>
    </location>
</feature>
<evidence type="ECO:0000313" key="8">
    <source>
        <dbReference type="EMBL" id="HJC48181.1"/>
    </source>
</evidence>
<reference evidence="8" key="1">
    <citation type="journal article" date="2021" name="PeerJ">
        <title>Extensive microbial diversity within the chicken gut microbiome revealed by metagenomics and culture.</title>
        <authorList>
            <person name="Gilroy R."/>
            <person name="Ravi A."/>
            <person name="Getino M."/>
            <person name="Pursley I."/>
            <person name="Horton D.L."/>
            <person name="Alikhan N.F."/>
            <person name="Baker D."/>
            <person name="Gharbi K."/>
            <person name="Hall N."/>
            <person name="Watson M."/>
            <person name="Adriaenssens E.M."/>
            <person name="Foster-Nyarko E."/>
            <person name="Jarju S."/>
            <person name="Secka A."/>
            <person name="Antonio M."/>
            <person name="Oren A."/>
            <person name="Chaudhuri R.R."/>
            <person name="La Ragione R."/>
            <person name="Hildebrand F."/>
            <person name="Pallen M.J."/>
        </authorList>
    </citation>
    <scope>NUCLEOTIDE SEQUENCE</scope>
    <source>
        <strain evidence="8">CHK183-5548</strain>
    </source>
</reference>
<feature type="transmembrane region" description="Helical" evidence="6">
    <location>
        <begin position="306"/>
        <end position="326"/>
    </location>
</feature>
<dbReference type="AlphaFoldDB" id="A0A9D2T7G8"/>
<dbReference type="Gene3D" id="3.60.15.10">
    <property type="entry name" value="Ribonuclease Z/Hydroxyacylglutathione hydrolase-like"/>
    <property type="match status" value="1"/>
</dbReference>